<protein>
    <submittedName>
        <fullName evidence="7">Uncharacterized protein</fullName>
    </submittedName>
</protein>
<dbReference type="InterPro" id="IPR000109">
    <property type="entry name" value="POT_fam"/>
</dbReference>
<dbReference type="InterPro" id="IPR036259">
    <property type="entry name" value="MFS_trans_sf"/>
</dbReference>
<dbReference type="EMBL" id="JADCNL010000010">
    <property type="protein sequence ID" value="KAG0463409.1"/>
    <property type="molecule type" value="Genomic_DNA"/>
</dbReference>
<comment type="subcellular location">
    <subcellularLocation>
        <location evidence="1">Membrane</location>
        <topology evidence="1">Multi-pass membrane protein</topology>
    </subcellularLocation>
</comment>
<organism evidence="7 8">
    <name type="scientific">Vanilla planifolia</name>
    <name type="common">Vanilla</name>
    <dbReference type="NCBI Taxonomy" id="51239"/>
    <lineage>
        <taxon>Eukaryota</taxon>
        <taxon>Viridiplantae</taxon>
        <taxon>Streptophyta</taxon>
        <taxon>Embryophyta</taxon>
        <taxon>Tracheophyta</taxon>
        <taxon>Spermatophyta</taxon>
        <taxon>Magnoliopsida</taxon>
        <taxon>Liliopsida</taxon>
        <taxon>Asparagales</taxon>
        <taxon>Orchidaceae</taxon>
        <taxon>Vanilloideae</taxon>
        <taxon>Vanilleae</taxon>
        <taxon>Vanilla</taxon>
    </lineage>
</organism>
<dbReference type="GO" id="GO:0042937">
    <property type="term" value="F:tripeptide transmembrane transporter activity"/>
    <property type="evidence" value="ECO:0007669"/>
    <property type="project" value="InterPro"/>
</dbReference>
<feature type="transmembrane region" description="Helical" evidence="6">
    <location>
        <begin position="79"/>
        <end position="97"/>
    </location>
</feature>
<keyword evidence="5 6" id="KW-0472">Membrane</keyword>
<feature type="transmembrane region" description="Helical" evidence="6">
    <location>
        <begin position="104"/>
        <end position="130"/>
    </location>
</feature>
<sequence>MAMEDAEKMSKDVSYTMDGTVDIKGRPIVRSKGGRWTACSFIVVYEAFERLAYFGIAPNLVIYLTNKLHQGTVSSANNVTNWIGAIMLSPILGAYIADAYLGRYWTFIFSSFIYFLGMVLLTLSVSLPALTPPPCNNNEDCSNMTSRTQIGIFFISLYTIALGAGGTKANVSTFGADQFDVFDPKERNLKLSFFNWWTFAIFFGNLFSSTVLVYVQDNVSWTVGYAIPTVALGVSMVVFLVGTPYYRHRLPSGSPITRIAAVLVAATRKFLVSLPEDPSELYELEAEQYAARGQTMIGHTTSLRFLDRAAVKVGAEGPWNLCPVTQVEETKQVLKLLPVFVTTIIPSVMMAQVLTLFIKQGATMDRSMGPHFSIPPGSLSSFFTIGVLVSVAVYDRWVMPLMRRYTGNPRGISLLKRIGIGEVLHIFIMVIAALMERRRLSVVRENGLENRKDTVPITIFALLPQFTLMGVAEMLVEVGKMEFFYDQAPEGMKSLGASFFTSTIGISNFISSSLLSTVASVTSKGGKKGWIMNNLNASRLDYYYGFFVVLNTINIVFFVLVAKFYVYNKEKVKTEHVLGEADAEESVSFGNAIA</sequence>
<dbReference type="Gene3D" id="1.20.1250.20">
    <property type="entry name" value="MFS general substrate transporter like domains"/>
    <property type="match status" value="1"/>
</dbReference>
<proteinExistence type="inferred from homology"/>
<keyword evidence="8" id="KW-1185">Reference proteome</keyword>
<feature type="transmembrane region" description="Helical" evidence="6">
    <location>
        <begin position="150"/>
        <end position="171"/>
    </location>
</feature>
<dbReference type="GO" id="GO:0016020">
    <property type="term" value="C:membrane"/>
    <property type="evidence" value="ECO:0007669"/>
    <property type="project" value="UniProtKB-SubCell"/>
</dbReference>
<feature type="transmembrane region" description="Helical" evidence="6">
    <location>
        <begin position="418"/>
        <end position="435"/>
    </location>
</feature>
<evidence type="ECO:0000256" key="6">
    <source>
        <dbReference type="SAM" id="Phobius"/>
    </source>
</evidence>
<dbReference type="SUPFAM" id="SSF103473">
    <property type="entry name" value="MFS general substrate transporter"/>
    <property type="match status" value="1"/>
</dbReference>
<gene>
    <name evidence="7" type="ORF">HPP92_019478</name>
</gene>
<feature type="transmembrane region" description="Helical" evidence="6">
    <location>
        <begin position="455"/>
        <end position="476"/>
    </location>
</feature>
<evidence type="ECO:0000313" key="7">
    <source>
        <dbReference type="EMBL" id="KAG0463409.1"/>
    </source>
</evidence>
<feature type="transmembrane region" description="Helical" evidence="6">
    <location>
        <begin position="378"/>
        <end position="397"/>
    </location>
</feature>
<evidence type="ECO:0000256" key="2">
    <source>
        <dbReference type="ARBA" id="ARBA00005982"/>
    </source>
</evidence>
<dbReference type="AlphaFoldDB" id="A0A835Q5G4"/>
<accession>A0A835Q5G4</accession>
<feature type="transmembrane region" description="Helical" evidence="6">
    <location>
        <begin position="542"/>
        <end position="566"/>
    </location>
</feature>
<dbReference type="CDD" id="cd17417">
    <property type="entry name" value="MFS_NPF5"/>
    <property type="match status" value="1"/>
</dbReference>
<reference evidence="7 8" key="1">
    <citation type="journal article" date="2020" name="Nat. Food">
        <title>A phased Vanilla planifolia genome enables genetic improvement of flavour and production.</title>
        <authorList>
            <person name="Hasing T."/>
            <person name="Tang H."/>
            <person name="Brym M."/>
            <person name="Khazi F."/>
            <person name="Huang T."/>
            <person name="Chambers A.H."/>
        </authorList>
    </citation>
    <scope>NUCLEOTIDE SEQUENCE [LARGE SCALE GENOMIC DNA]</scope>
    <source>
        <tissue evidence="7">Leaf</tissue>
    </source>
</reference>
<dbReference type="Proteomes" id="UP000636800">
    <property type="component" value="Chromosome 10"/>
</dbReference>
<feature type="transmembrane region" description="Helical" evidence="6">
    <location>
        <begin position="497"/>
        <end position="522"/>
    </location>
</feature>
<feature type="transmembrane region" description="Helical" evidence="6">
    <location>
        <begin position="192"/>
        <end position="215"/>
    </location>
</feature>
<dbReference type="PANTHER" id="PTHR11654">
    <property type="entry name" value="OLIGOPEPTIDE TRANSPORTER-RELATED"/>
    <property type="match status" value="1"/>
</dbReference>
<evidence type="ECO:0000256" key="5">
    <source>
        <dbReference type="ARBA" id="ARBA00023136"/>
    </source>
</evidence>
<comment type="similarity">
    <text evidence="2">Belongs to the major facilitator superfamily. Proton-dependent oligopeptide transporter (POT/PTR) (TC 2.A.17) family.</text>
</comment>
<dbReference type="InterPro" id="IPR044739">
    <property type="entry name" value="NRT1/PTR"/>
</dbReference>
<feature type="transmembrane region" description="Helical" evidence="6">
    <location>
        <begin position="336"/>
        <end position="358"/>
    </location>
</feature>
<evidence type="ECO:0000256" key="3">
    <source>
        <dbReference type="ARBA" id="ARBA00022692"/>
    </source>
</evidence>
<keyword evidence="4 6" id="KW-1133">Transmembrane helix</keyword>
<name>A0A835Q5G4_VANPL</name>
<comment type="caution">
    <text evidence="7">The sequence shown here is derived from an EMBL/GenBank/DDBJ whole genome shotgun (WGS) entry which is preliminary data.</text>
</comment>
<feature type="transmembrane region" description="Helical" evidence="6">
    <location>
        <begin position="221"/>
        <end position="242"/>
    </location>
</feature>
<dbReference type="Pfam" id="PF00854">
    <property type="entry name" value="PTR2"/>
    <property type="match status" value="1"/>
</dbReference>
<evidence type="ECO:0000256" key="4">
    <source>
        <dbReference type="ARBA" id="ARBA00022989"/>
    </source>
</evidence>
<evidence type="ECO:0000313" key="8">
    <source>
        <dbReference type="Proteomes" id="UP000636800"/>
    </source>
</evidence>
<evidence type="ECO:0000256" key="1">
    <source>
        <dbReference type="ARBA" id="ARBA00004141"/>
    </source>
</evidence>
<keyword evidence="3 6" id="KW-0812">Transmembrane</keyword>
<dbReference type="GO" id="GO:0071916">
    <property type="term" value="F:dipeptide transmembrane transporter activity"/>
    <property type="evidence" value="ECO:0007669"/>
    <property type="project" value="InterPro"/>
</dbReference>